<sequence length="104" mass="11905">MTATTHRDIENVVTTTPTHAQRSHGKNSIRHNAKHSQIRLFKGFNLKDNQSDFILIEYETRPDVTVENIQQVQAVWNGNCWEIHLVCNKQIPVEDAPEQNTAGE</sequence>
<gene>
    <name evidence="2" type="ORF">J07HQW2_00723</name>
</gene>
<evidence type="ECO:0000313" key="2">
    <source>
        <dbReference type="EMBL" id="ERG94289.1"/>
    </source>
</evidence>
<dbReference type="EMBL" id="KE356561">
    <property type="protein sequence ID" value="ERG94289.1"/>
    <property type="molecule type" value="Genomic_DNA"/>
</dbReference>
<feature type="region of interest" description="Disordered" evidence="1">
    <location>
        <begin position="1"/>
        <end position="32"/>
    </location>
</feature>
<dbReference type="Proteomes" id="UP000030710">
    <property type="component" value="Unassembled WGS sequence"/>
</dbReference>
<protein>
    <recommendedName>
        <fullName evidence="3">Transposase</fullName>
    </recommendedName>
</protein>
<organism evidence="2">
    <name type="scientific">Haloquadratum walsbyi J07HQW2</name>
    <dbReference type="NCBI Taxonomy" id="1238425"/>
    <lineage>
        <taxon>Archaea</taxon>
        <taxon>Methanobacteriati</taxon>
        <taxon>Methanobacteriota</taxon>
        <taxon>Stenosarchaea group</taxon>
        <taxon>Halobacteria</taxon>
        <taxon>Halobacteriales</taxon>
        <taxon>Haloferacaceae</taxon>
        <taxon>Haloquadratum</taxon>
    </lineage>
</organism>
<evidence type="ECO:0008006" key="3">
    <source>
        <dbReference type="Google" id="ProtNLM"/>
    </source>
</evidence>
<feature type="compositionally biased region" description="Basic residues" evidence="1">
    <location>
        <begin position="21"/>
        <end position="32"/>
    </location>
</feature>
<dbReference type="AlphaFoldDB" id="U1MV53"/>
<accession>U1MV53</accession>
<dbReference type="eggNOG" id="arCOG00683">
    <property type="taxonomic scope" value="Archaea"/>
</dbReference>
<dbReference type="HOGENOM" id="CLU_2243796_0_0_2"/>
<proteinExistence type="predicted"/>
<evidence type="ECO:0000256" key="1">
    <source>
        <dbReference type="SAM" id="MobiDB-lite"/>
    </source>
</evidence>
<feature type="compositionally biased region" description="Basic and acidic residues" evidence="1">
    <location>
        <begin position="1"/>
        <end position="10"/>
    </location>
</feature>
<name>U1MV53_9EURY</name>
<reference evidence="2" key="1">
    <citation type="journal article" date="2013" name="PLoS ONE">
        <title>Assembly-driven community genomics of a hypersaline microbial ecosystem.</title>
        <authorList>
            <person name="Podell S."/>
            <person name="Ugalde J.A."/>
            <person name="Narasingarao P."/>
            <person name="Banfield J.F."/>
            <person name="Heidelberg K.B."/>
            <person name="Allen E.E."/>
        </authorList>
    </citation>
    <scope>NUCLEOTIDE SEQUENCE [LARGE SCALE GENOMIC DNA]</scope>
</reference>